<evidence type="ECO:0000313" key="4">
    <source>
        <dbReference type="Proteomes" id="UP001153069"/>
    </source>
</evidence>
<evidence type="ECO:0000313" key="3">
    <source>
        <dbReference type="EMBL" id="CAB9513680.1"/>
    </source>
</evidence>
<comment type="caution">
    <text evidence="3">The sequence shown here is derived from an EMBL/GenBank/DDBJ whole genome shotgun (WGS) entry which is preliminary data.</text>
</comment>
<feature type="compositionally biased region" description="Polar residues" evidence="1">
    <location>
        <begin position="62"/>
        <end position="84"/>
    </location>
</feature>
<gene>
    <name evidence="3" type="ORF">SEMRO_606_G174430.1</name>
</gene>
<evidence type="ECO:0000259" key="2">
    <source>
        <dbReference type="Pfam" id="PF05050"/>
    </source>
</evidence>
<dbReference type="AlphaFoldDB" id="A0A9N8E7V4"/>
<reference evidence="3" key="1">
    <citation type="submission" date="2020-06" db="EMBL/GenBank/DDBJ databases">
        <authorList>
            <consortium name="Plant Systems Biology data submission"/>
        </authorList>
    </citation>
    <scope>NUCLEOTIDE SEQUENCE</scope>
    <source>
        <strain evidence="3">D6</strain>
    </source>
</reference>
<dbReference type="OrthoDB" id="52398at2759"/>
<dbReference type="Proteomes" id="UP001153069">
    <property type="component" value="Unassembled WGS sequence"/>
</dbReference>
<dbReference type="Gene3D" id="3.40.50.150">
    <property type="entry name" value="Vaccinia Virus protein VP39"/>
    <property type="match status" value="1"/>
</dbReference>
<dbReference type="EMBL" id="CAICTM010000605">
    <property type="protein sequence ID" value="CAB9513680.1"/>
    <property type="molecule type" value="Genomic_DNA"/>
</dbReference>
<protein>
    <recommendedName>
        <fullName evidence="2">Methyltransferase FkbM domain-containing protein</fullName>
    </recommendedName>
</protein>
<sequence>MKKLKSATVVKRKAFGSLWIVVGIGIGVVVAKSTFSQLHGTTRNMMEVLAGTMSNDDRENQAMDTFQGDNKQPPQEHQNTASEATISKKQPAYLDLPPATKTVVLNIGSNRDPILPKESAGPCAVTIAFEPIIPQAIPSHPQVHVVPAAVSTSASLATMYAYNRNGVSSSLSKAAQDSYWNQGNKNQGIRIVPVMAMQDVLDAIPPHVAIDFIQTDAQGHDFAIIKSSIVTIRERGIQHLKTEVYMENTITYEGAENDLCRHWIPFMTSNGYSLVGLEVGKELRSSESVMASCRREGAADASFLPGLKEADALWRLSSLAHEVDDTTKSAFDYPIHKGSPPAFSAQQYAACKQ</sequence>
<dbReference type="InterPro" id="IPR029063">
    <property type="entry name" value="SAM-dependent_MTases_sf"/>
</dbReference>
<name>A0A9N8E7V4_9STRA</name>
<accession>A0A9N8E7V4</accession>
<dbReference type="SUPFAM" id="SSF53335">
    <property type="entry name" value="S-adenosyl-L-methionine-dependent methyltransferases"/>
    <property type="match status" value="1"/>
</dbReference>
<feature type="region of interest" description="Disordered" evidence="1">
    <location>
        <begin position="59"/>
        <end position="84"/>
    </location>
</feature>
<dbReference type="InterPro" id="IPR006342">
    <property type="entry name" value="FkbM_mtfrase"/>
</dbReference>
<evidence type="ECO:0000256" key="1">
    <source>
        <dbReference type="SAM" id="MobiDB-lite"/>
    </source>
</evidence>
<organism evidence="3 4">
    <name type="scientific">Seminavis robusta</name>
    <dbReference type="NCBI Taxonomy" id="568900"/>
    <lineage>
        <taxon>Eukaryota</taxon>
        <taxon>Sar</taxon>
        <taxon>Stramenopiles</taxon>
        <taxon>Ochrophyta</taxon>
        <taxon>Bacillariophyta</taxon>
        <taxon>Bacillariophyceae</taxon>
        <taxon>Bacillariophycidae</taxon>
        <taxon>Naviculales</taxon>
        <taxon>Naviculaceae</taxon>
        <taxon>Seminavis</taxon>
    </lineage>
</organism>
<proteinExistence type="predicted"/>
<keyword evidence="4" id="KW-1185">Reference proteome</keyword>
<dbReference type="Pfam" id="PF05050">
    <property type="entry name" value="Methyltransf_21"/>
    <property type="match status" value="1"/>
</dbReference>
<feature type="domain" description="Methyltransferase FkbM" evidence="2">
    <location>
        <begin position="118"/>
        <end position="273"/>
    </location>
</feature>